<organism evidence="1 2">
    <name type="scientific">Cuscuta campestris</name>
    <dbReference type="NCBI Taxonomy" id="132261"/>
    <lineage>
        <taxon>Eukaryota</taxon>
        <taxon>Viridiplantae</taxon>
        <taxon>Streptophyta</taxon>
        <taxon>Embryophyta</taxon>
        <taxon>Tracheophyta</taxon>
        <taxon>Spermatophyta</taxon>
        <taxon>Magnoliopsida</taxon>
        <taxon>eudicotyledons</taxon>
        <taxon>Gunneridae</taxon>
        <taxon>Pentapetalae</taxon>
        <taxon>asterids</taxon>
        <taxon>lamiids</taxon>
        <taxon>Solanales</taxon>
        <taxon>Convolvulaceae</taxon>
        <taxon>Cuscuteae</taxon>
        <taxon>Cuscuta</taxon>
        <taxon>Cuscuta subgen. Grammica</taxon>
        <taxon>Cuscuta sect. Cleistogrammica</taxon>
    </lineage>
</organism>
<dbReference type="AlphaFoldDB" id="A0A484LSC7"/>
<dbReference type="Proteomes" id="UP000595140">
    <property type="component" value="Unassembled WGS sequence"/>
</dbReference>
<keyword evidence="2" id="KW-1185">Reference proteome</keyword>
<accession>A0A484LSC7</accession>
<gene>
    <name evidence="1" type="ORF">CCAM_LOCUS21238</name>
</gene>
<sequence>MVSKRHLKNLEIILANGAILQWATWRCFMCGGCGHGYWECSNKYAIPYEEWTRDKGQIGCFNEAINDQVQPEEPTHDEEEKSSDDVNVVEKIVFNSHVEDKDEVITDEPILEALELPNHVIISNADDYDISFVFDHFVETGTKEEKPRFVKYSKDDSSEYYILIMEKHPYVVNGICLKQVPFKETISSQKLYKKVPTDSGKNPIVSGSLNFPFDMGILI</sequence>
<evidence type="ECO:0000313" key="2">
    <source>
        <dbReference type="Proteomes" id="UP000595140"/>
    </source>
</evidence>
<name>A0A484LSC7_9ASTE</name>
<dbReference type="EMBL" id="OOIL02001958">
    <property type="protein sequence ID" value="VFQ79462.1"/>
    <property type="molecule type" value="Genomic_DNA"/>
</dbReference>
<protein>
    <submittedName>
        <fullName evidence="1">Uncharacterized protein</fullName>
    </submittedName>
</protein>
<reference evidence="1 2" key="1">
    <citation type="submission" date="2018-04" db="EMBL/GenBank/DDBJ databases">
        <authorList>
            <person name="Vogel A."/>
        </authorList>
    </citation>
    <scope>NUCLEOTIDE SEQUENCE [LARGE SCALE GENOMIC DNA]</scope>
</reference>
<proteinExistence type="predicted"/>
<evidence type="ECO:0000313" key="1">
    <source>
        <dbReference type="EMBL" id="VFQ79462.1"/>
    </source>
</evidence>